<evidence type="ECO:0000256" key="1">
    <source>
        <dbReference type="SAM" id="MobiDB-lite"/>
    </source>
</evidence>
<feature type="compositionally biased region" description="Basic and acidic residues" evidence="1">
    <location>
        <begin position="49"/>
        <end position="61"/>
    </location>
</feature>
<gene>
    <name evidence="2" type="ORF">FA10DRAFT_95434</name>
</gene>
<feature type="compositionally biased region" description="Basic and acidic residues" evidence="1">
    <location>
        <begin position="236"/>
        <end position="246"/>
    </location>
</feature>
<dbReference type="Gene3D" id="3.80.10.10">
    <property type="entry name" value="Ribonuclease Inhibitor"/>
    <property type="match status" value="1"/>
</dbReference>
<dbReference type="RefSeq" id="XP_025379753.1">
    <property type="nucleotide sequence ID" value="XM_025525811.1"/>
</dbReference>
<protein>
    <recommendedName>
        <fullName evidence="4">RNI-like protein</fullName>
    </recommendedName>
</protein>
<dbReference type="SUPFAM" id="SSF52047">
    <property type="entry name" value="RNI-like"/>
    <property type="match status" value="1"/>
</dbReference>
<accession>A0A316YXL4</accession>
<keyword evidence="3" id="KW-1185">Reference proteome</keyword>
<feature type="compositionally biased region" description="Basic and acidic residues" evidence="1">
    <location>
        <begin position="134"/>
        <end position="146"/>
    </location>
</feature>
<feature type="region of interest" description="Disordered" evidence="1">
    <location>
        <begin position="236"/>
        <end position="265"/>
    </location>
</feature>
<dbReference type="OrthoDB" id="2549725at2759"/>
<name>A0A316YXL4_9BASI</name>
<dbReference type="InterPro" id="IPR032675">
    <property type="entry name" value="LRR_dom_sf"/>
</dbReference>
<dbReference type="GeneID" id="37047727"/>
<dbReference type="AlphaFoldDB" id="A0A316YXL4"/>
<dbReference type="InParanoid" id="A0A316YXL4"/>
<feature type="compositionally biased region" description="Low complexity" evidence="1">
    <location>
        <begin position="65"/>
        <end position="83"/>
    </location>
</feature>
<feature type="region of interest" description="Disordered" evidence="1">
    <location>
        <begin position="1"/>
        <end position="158"/>
    </location>
</feature>
<dbReference type="Proteomes" id="UP000245768">
    <property type="component" value="Unassembled WGS sequence"/>
</dbReference>
<sequence length="507" mass="55033">MSSHGPTMEERERALTALIPSLARRPAPDDGQRGAGDGSQRLAARLAKMRIEDRRRLRNLEGRASSSSSLLQQQPGSSSVVGGAFPGSETLALMGDEERATRRQREQEALARRRNVLRSRFAGPLPPGSWLDEEPPRPGTPERKEQNQGWDQRRKRALSRSVRHMLGDGDGRLPSLVDAALLAIVDDASSGAEADLEWIPPHLQPRLMALSGRLAQGRPLTDAVLRRLLPPSLHSLEEQVEHERGSSSRADSWEDDEAPLSRSTTRATGSRLLDLSFSSASHATLSRLLGVHLRILSLAGSELIKGDGPASRTVALVAGACPQLEQLSLAGLETSSGLALLRKLCRATPRLASLDLSHCDWVDGTLVACLFSEHSAWPRLQSLYLVGCASFYGHEQLAAHDSTAAELALQPSPLFVGPWHAHHAANSRRRRQAKSRAQAQGTGWEEGPGSSSSSSSSSRSPASSSYPTRCTVTGKRVEAHQWERARALDAVSCSAPRDRAMFCQVYF</sequence>
<feature type="compositionally biased region" description="Basic and acidic residues" evidence="1">
    <location>
        <begin position="96"/>
        <end position="111"/>
    </location>
</feature>
<feature type="region of interest" description="Disordered" evidence="1">
    <location>
        <begin position="426"/>
        <end position="470"/>
    </location>
</feature>
<evidence type="ECO:0000313" key="3">
    <source>
        <dbReference type="Proteomes" id="UP000245768"/>
    </source>
</evidence>
<evidence type="ECO:0000313" key="2">
    <source>
        <dbReference type="EMBL" id="PWN92555.1"/>
    </source>
</evidence>
<evidence type="ECO:0008006" key="4">
    <source>
        <dbReference type="Google" id="ProtNLM"/>
    </source>
</evidence>
<organism evidence="2 3">
    <name type="scientific">Acaromyces ingoldii</name>
    <dbReference type="NCBI Taxonomy" id="215250"/>
    <lineage>
        <taxon>Eukaryota</taxon>
        <taxon>Fungi</taxon>
        <taxon>Dikarya</taxon>
        <taxon>Basidiomycota</taxon>
        <taxon>Ustilaginomycotina</taxon>
        <taxon>Exobasidiomycetes</taxon>
        <taxon>Exobasidiales</taxon>
        <taxon>Cryptobasidiaceae</taxon>
        <taxon>Acaromyces</taxon>
    </lineage>
</organism>
<dbReference type="EMBL" id="KZ819635">
    <property type="protein sequence ID" value="PWN92555.1"/>
    <property type="molecule type" value="Genomic_DNA"/>
</dbReference>
<reference evidence="2 3" key="1">
    <citation type="journal article" date="2018" name="Mol. Biol. Evol.">
        <title>Broad Genomic Sampling Reveals a Smut Pathogenic Ancestry of the Fungal Clade Ustilaginomycotina.</title>
        <authorList>
            <person name="Kijpornyongpan T."/>
            <person name="Mondo S.J."/>
            <person name="Barry K."/>
            <person name="Sandor L."/>
            <person name="Lee J."/>
            <person name="Lipzen A."/>
            <person name="Pangilinan J."/>
            <person name="LaButti K."/>
            <person name="Hainaut M."/>
            <person name="Henrissat B."/>
            <person name="Grigoriev I.V."/>
            <person name="Spatafora J.W."/>
            <person name="Aime M.C."/>
        </authorList>
    </citation>
    <scope>NUCLEOTIDE SEQUENCE [LARGE SCALE GENOMIC DNA]</scope>
    <source>
        <strain evidence="2 3">MCA 4198</strain>
    </source>
</reference>
<proteinExistence type="predicted"/>
<feature type="compositionally biased region" description="Low complexity" evidence="1">
    <location>
        <begin position="450"/>
        <end position="465"/>
    </location>
</feature>